<proteinExistence type="predicted"/>
<gene>
    <name evidence="2" type="ORF">H9810_02010</name>
</gene>
<keyword evidence="1" id="KW-0472">Membrane</keyword>
<evidence type="ECO:0000313" key="2">
    <source>
        <dbReference type="EMBL" id="HIZ47481.1"/>
    </source>
</evidence>
<feature type="transmembrane region" description="Helical" evidence="1">
    <location>
        <begin position="12"/>
        <end position="34"/>
    </location>
</feature>
<evidence type="ECO:0000313" key="3">
    <source>
        <dbReference type="Proteomes" id="UP000824031"/>
    </source>
</evidence>
<accession>A0A9D2JF35</accession>
<comment type="caution">
    <text evidence="2">The sequence shown here is derived from an EMBL/GenBank/DDBJ whole genome shotgun (WGS) entry which is preliminary data.</text>
</comment>
<dbReference type="EMBL" id="DXBO01000027">
    <property type="protein sequence ID" value="HIZ47481.1"/>
    <property type="molecule type" value="Genomic_DNA"/>
</dbReference>
<organism evidence="2 3">
    <name type="scientific">Candidatus Gemmiger excrementavium</name>
    <dbReference type="NCBI Taxonomy" id="2838608"/>
    <lineage>
        <taxon>Bacteria</taxon>
        <taxon>Bacillati</taxon>
        <taxon>Bacillota</taxon>
        <taxon>Clostridia</taxon>
        <taxon>Eubacteriales</taxon>
        <taxon>Gemmiger</taxon>
    </lineage>
</organism>
<keyword evidence="1" id="KW-1133">Transmembrane helix</keyword>
<evidence type="ECO:0000256" key="1">
    <source>
        <dbReference type="SAM" id="Phobius"/>
    </source>
</evidence>
<reference evidence="2" key="2">
    <citation type="submission" date="2021-04" db="EMBL/GenBank/DDBJ databases">
        <authorList>
            <person name="Gilroy R."/>
        </authorList>
    </citation>
    <scope>NUCLEOTIDE SEQUENCE</scope>
    <source>
        <strain evidence="2">3436</strain>
    </source>
</reference>
<dbReference type="Proteomes" id="UP000824031">
    <property type="component" value="Unassembled WGS sequence"/>
</dbReference>
<reference evidence="2" key="1">
    <citation type="journal article" date="2021" name="PeerJ">
        <title>Extensive microbial diversity within the chicken gut microbiome revealed by metagenomics and culture.</title>
        <authorList>
            <person name="Gilroy R."/>
            <person name="Ravi A."/>
            <person name="Getino M."/>
            <person name="Pursley I."/>
            <person name="Horton D.L."/>
            <person name="Alikhan N.F."/>
            <person name="Baker D."/>
            <person name="Gharbi K."/>
            <person name="Hall N."/>
            <person name="Watson M."/>
            <person name="Adriaenssens E.M."/>
            <person name="Foster-Nyarko E."/>
            <person name="Jarju S."/>
            <person name="Secka A."/>
            <person name="Antonio M."/>
            <person name="Oren A."/>
            <person name="Chaudhuri R.R."/>
            <person name="La Ragione R."/>
            <person name="Hildebrand F."/>
            <person name="Pallen M.J."/>
        </authorList>
    </citation>
    <scope>NUCLEOTIDE SEQUENCE</scope>
    <source>
        <strain evidence="2">3436</strain>
    </source>
</reference>
<dbReference type="AlphaFoldDB" id="A0A9D2JF35"/>
<feature type="transmembrane region" description="Helical" evidence="1">
    <location>
        <begin position="189"/>
        <end position="209"/>
    </location>
</feature>
<protein>
    <submittedName>
        <fullName evidence="2">Uncharacterized protein</fullName>
    </submittedName>
</protein>
<keyword evidence="1" id="KW-0812">Transmembrane</keyword>
<sequence length="221" mass="24438">MKTLQRWVSRRGALPLTCYLVAAALWLVLGAVHWSSDALARSAGTLYEADIPVADWKLAGLQDNGSTADTALLTTTDGDPQMILEDVSDMVVRTLSYTVAFEGDAREMCLYYTTKIGEDYSQDRRVFPQALGEGRYLYTLPRTSIVALRLDPCSPDENKTVGLTFAPGTISLNAPETLPAVWQYFVPSWYQAFCLVLYPALAAAALSWLRAVWCALRRKTA</sequence>
<name>A0A9D2JF35_9FIRM</name>